<dbReference type="PANTHER" id="PTHR30024:SF43">
    <property type="entry name" value="BLL4572 PROTEIN"/>
    <property type="match status" value="1"/>
</dbReference>
<dbReference type="PROSITE" id="PS51318">
    <property type="entry name" value="TAT"/>
    <property type="match status" value="1"/>
</dbReference>
<dbReference type="InterPro" id="IPR044527">
    <property type="entry name" value="NrtA/CpmA_ABC-bd_dom"/>
</dbReference>
<comment type="subcellular location">
    <subcellularLocation>
        <location evidence="1">Cell inner membrane</location>
    </subcellularLocation>
</comment>
<proteinExistence type="inferred from homology"/>
<evidence type="ECO:0000256" key="2">
    <source>
        <dbReference type="ARBA" id="ARBA00022448"/>
    </source>
</evidence>
<dbReference type="AlphaFoldDB" id="A0A847HBV0"/>
<evidence type="ECO:0000256" key="3">
    <source>
        <dbReference type="ARBA" id="ARBA00022475"/>
    </source>
</evidence>
<organism evidence="7 8">
    <name type="scientific">Corynebacterium marinum</name>
    <dbReference type="NCBI Taxonomy" id="349751"/>
    <lineage>
        <taxon>Bacteria</taxon>
        <taxon>Bacillati</taxon>
        <taxon>Actinomycetota</taxon>
        <taxon>Actinomycetes</taxon>
        <taxon>Mycobacteriales</taxon>
        <taxon>Corynebacteriaceae</taxon>
        <taxon>Corynebacterium</taxon>
    </lineage>
</organism>
<keyword evidence="2" id="KW-0813">Transport</keyword>
<comment type="similarity">
    <text evidence="6">Belongs to the CmpA/NrtA family.</text>
</comment>
<protein>
    <submittedName>
        <fullName evidence="7">ABC transporter substrate-binding protein</fullName>
    </submittedName>
</protein>
<evidence type="ECO:0000313" key="8">
    <source>
        <dbReference type="Proteomes" id="UP000523614"/>
    </source>
</evidence>
<sequence>MVAESKTRPFCLYILNRRFHVAALTRRTFLGAAALGTLGVLGGRAVGAVPSGPDPGPGDTLTIGYVPIACSSPLLAADALGAFQRRGLDVRLRRFAGWADLWSAYLTGQLHVTHMLSPMAVTPTSRPTSLAYTLNTNGQAVTIASRLHSEVSGLADLRGRVIGIPFEYSIHSLLLRDQLAAHGVDPVADLELRLLRPADMVAQLEVGGIDGFIGPEPFNQRALATGSGRVLHMTKEFWDRHPCCAVAMGEDWRQAHPDQALAVTDALAEASSFLNAPGNHAEAAGMLSREIYLNQPAALISPVLQGAYRNWAGEDVVDPERIHFGDPTDPAATAWMREQLTRWELA</sequence>
<evidence type="ECO:0000256" key="4">
    <source>
        <dbReference type="ARBA" id="ARBA00022519"/>
    </source>
</evidence>
<evidence type="ECO:0000256" key="5">
    <source>
        <dbReference type="ARBA" id="ARBA00023136"/>
    </source>
</evidence>
<reference evidence="7 8" key="1">
    <citation type="journal article" date="2020" name="Biotechnol. Biofuels">
        <title>New insights from the biogas microbiome by comprehensive genome-resolved metagenomics of nearly 1600 species originating from multiple anaerobic digesters.</title>
        <authorList>
            <person name="Campanaro S."/>
            <person name="Treu L."/>
            <person name="Rodriguez-R L.M."/>
            <person name="Kovalovszki A."/>
            <person name="Ziels R.M."/>
            <person name="Maus I."/>
            <person name="Zhu X."/>
            <person name="Kougias P.G."/>
            <person name="Basile A."/>
            <person name="Luo G."/>
            <person name="Schluter A."/>
            <person name="Konstantinidis K.T."/>
            <person name="Angelidaki I."/>
        </authorList>
    </citation>
    <scope>NUCLEOTIDE SEQUENCE [LARGE SCALE GENOMIC DNA]</scope>
    <source>
        <strain evidence="7">AS06rmzACSIP_235</strain>
    </source>
</reference>
<dbReference type="Pfam" id="PF13379">
    <property type="entry name" value="NMT1_2"/>
    <property type="match status" value="1"/>
</dbReference>
<keyword evidence="3" id="KW-1003">Cell membrane</keyword>
<accession>A0A847HBV0</accession>
<comment type="caution">
    <text evidence="7">The sequence shown here is derived from an EMBL/GenBank/DDBJ whole genome shotgun (WGS) entry which is preliminary data.</text>
</comment>
<keyword evidence="5" id="KW-0472">Membrane</keyword>
<keyword evidence="4" id="KW-0997">Cell inner membrane</keyword>
<dbReference type="SUPFAM" id="SSF53850">
    <property type="entry name" value="Periplasmic binding protein-like II"/>
    <property type="match status" value="1"/>
</dbReference>
<dbReference type="EMBL" id="JAAYYP010000317">
    <property type="protein sequence ID" value="NLF91459.1"/>
    <property type="molecule type" value="Genomic_DNA"/>
</dbReference>
<evidence type="ECO:0000256" key="1">
    <source>
        <dbReference type="ARBA" id="ARBA00004533"/>
    </source>
</evidence>
<dbReference type="CDD" id="cd13553">
    <property type="entry name" value="PBP2_NrtA_CpmA_like"/>
    <property type="match status" value="1"/>
</dbReference>
<dbReference type="InterPro" id="IPR006311">
    <property type="entry name" value="TAT_signal"/>
</dbReference>
<dbReference type="PANTHER" id="PTHR30024">
    <property type="entry name" value="ALIPHATIC SULFONATES-BINDING PROTEIN-RELATED"/>
    <property type="match status" value="1"/>
</dbReference>
<dbReference type="Proteomes" id="UP000523614">
    <property type="component" value="Unassembled WGS sequence"/>
</dbReference>
<evidence type="ECO:0000313" key="7">
    <source>
        <dbReference type="EMBL" id="NLF91459.1"/>
    </source>
</evidence>
<evidence type="ECO:0000256" key="6">
    <source>
        <dbReference type="ARBA" id="ARBA00024031"/>
    </source>
</evidence>
<dbReference type="Gene3D" id="3.40.190.10">
    <property type="entry name" value="Periplasmic binding protein-like II"/>
    <property type="match status" value="2"/>
</dbReference>
<name>A0A847HBV0_9CORY</name>
<dbReference type="GO" id="GO:0005886">
    <property type="term" value="C:plasma membrane"/>
    <property type="evidence" value="ECO:0007669"/>
    <property type="project" value="UniProtKB-SubCell"/>
</dbReference>
<gene>
    <name evidence="7" type="ORF">GX570_08975</name>
</gene>